<gene>
    <name evidence="2" type="ORF">SBAD_LOCUS5379</name>
</gene>
<reference evidence="4" key="1">
    <citation type="submission" date="2016-06" db="UniProtKB">
        <authorList>
            <consortium name="WormBaseParasite"/>
        </authorList>
    </citation>
    <scope>IDENTIFICATION</scope>
</reference>
<feature type="region of interest" description="Disordered" evidence="1">
    <location>
        <begin position="58"/>
        <end position="80"/>
    </location>
</feature>
<dbReference type="Proteomes" id="UP000270296">
    <property type="component" value="Unassembled WGS sequence"/>
</dbReference>
<feature type="compositionally biased region" description="Acidic residues" evidence="1">
    <location>
        <begin position="58"/>
        <end position="69"/>
    </location>
</feature>
<proteinExistence type="predicted"/>
<dbReference type="EMBL" id="UZAM01008951">
    <property type="protein sequence ID" value="VDP07074.1"/>
    <property type="molecule type" value="Genomic_DNA"/>
</dbReference>
<organism evidence="4">
    <name type="scientific">Soboliphyme baturini</name>
    <dbReference type="NCBI Taxonomy" id="241478"/>
    <lineage>
        <taxon>Eukaryota</taxon>
        <taxon>Metazoa</taxon>
        <taxon>Ecdysozoa</taxon>
        <taxon>Nematoda</taxon>
        <taxon>Enoplea</taxon>
        <taxon>Dorylaimia</taxon>
        <taxon>Dioctophymatida</taxon>
        <taxon>Dioctophymatoidea</taxon>
        <taxon>Soboliphymatidae</taxon>
        <taxon>Soboliphyme</taxon>
    </lineage>
</organism>
<evidence type="ECO:0000313" key="4">
    <source>
        <dbReference type="WBParaSite" id="SBAD_0000559501-mRNA-1"/>
    </source>
</evidence>
<reference evidence="2 3" key="2">
    <citation type="submission" date="2018-11" db="EMBL/GenBank/DDBJ databases">
        <authorList>
            <consortium name="Pathogen Informatics"/>
        </authorList>
    </citation>
    <scope>NUCLEOTIDE SEQUENCE [LARGE SCALE GENOMIC DNA]</scope>
</reference>
<sequence>MVSRSTACGACCKAKKNVWSSAWLPSVADGSNDDDVPGARSVYFSNLGLGGLFIFKEDSDDDDDDDDHDGGDSDCDRVSPSLSLFTDKPTVCTAASRASFCGGVLPRGLVYYAP</sequence>
<name>A0A183IP32_9BILA</name>
<dbReference type="AlphaFoldDB" id="A0A183IP32"/>
<evidence type="ECO:0000313" key="3">
    <source>
        <dbReference type="Proteomes" id="UP000270296"/>
    </source>
</evidence>
<evidence type="ECO:0000313" key="2">
    <source>
        <dbReference type="EMBL" id="VDP07074.1"/>
    </source>
</evidence>
<evidence type="ECO:0000256" key="1">
    <source>
        <dbReference type="SAM" id="MobiDB-lite"/>
    </source>
</evidence>
<protein>
    <submittedName>
        <fullName evidence="4">Secreted protein</fullName>
    </submittedName>
</protein>
<dbReference type="WBParaSite" id="SBAD_0000559501-mRNA-1">
    <property type="protein sequence ID" value="SBAD_0000559501-mRNA-1"/>
    <property type="gene ID" value="SBAD_0000559501"/>
</dbReference>
<keyword evidence="3" id="KW-1185">Reference proteome</keyword>
<accession>A0A183IP32</accession>